<evidence type="ECO:0000313" key="2">
    <source>
        <dbReference type="Proteomes" id="UP000634136"/>
    </source>
</evidence>
<dbReference type="AlphaFoldDB" id="A0A834WHG3"/>
<gene>
    <name evidence="1" type="ORF">G2W53_021679</name>
</gene>
<dbReference type="EMBL" id="JAAIUW010000007">
    <property type="protein sequence ID" value="KAF7823535.1"/>
    <property type="molecule type" value="Genomic_DNA"/>
</dbReference>
<accession>A0A834WHG3</accession>
<evidence type="ECO:0000313" key="1">
    <source>
        <dbReference type="EMBL" id="KAF7823535.1"/>
    </source>
</evidence>
<dbReference type="Proteomes" id="UP000634136">
    <property type="component" value="Unassembled WGS sequence"/>
</dbReference>
<name>A0A834WHG3_9FABA</name>
<sequence length="101" mass="11687">MEKGKNLLGFWDFTLELQGFGESRETWRVVQSASTLKSLIVGIPKLNTGNDKRACVLDISQKFHEIRWEILNLLDGRHDVKDQDVGRAAKIRFDMDSHRIF</sequence>
<organism evidence="1 2">
    <name type="scientific">Senna tora</name>
    <dbReference type="NCBI Taxonomy" id="362788"/>
    <lineage>
        <taxon>Eukaryota</taxon>
        <taxon>Viridiplantae</taxon>
        <taxon>Streptophyta</taxon>
        <taxon>Embryophyta</taxon>
        <taxon>Tracheophyta</taxon>
        <taxon>Spermatophyta</taxon>
        <taxon>Magnoliopsida</taxon>
        <taxon>eudicotyledons</taxon>
        <taxon>Gunneridae</taxon>
        <taxon>Pentapetalae</taxon>
        <taxon>rosids</taxon>
        <taxon>fabids</taxon>
        <taxon>Fabales</taxon>
        <taxon>Fabaceae</taxon>
        <taxon>Caesalpinioideae</taxon>
        <taxon>Cassia clade</taxon>
        <taxon>Senna</taxon>
    </lineage>
</organism>
<keyword evidence="2" id="KW-1185">Reference proteome</keyword>
<reference evidence="1" key="1">
    <citation type="submission" date="2020-09" db="EMBL/GenBank/DDBJ databases">
        <title>Genome-Enabled Discovery of Anthraquinone Biosynthesis in Senna tora.</title>
        <authorList>
            <person name="Kang S.-H."/>
            <person name="Pandey R.P."/>
            <person name="Lee C.-M."/>
            <person name="Sim J.-S."/>
            <person name="Jeong J.-T."/>
            <person name="Choi B.-S."/>
            <person name="Jung M."/>
            <person name="Ginzburg D."/>
            <person name="Zhao K."/>
            <person name="Won S.Y."/>
            <person name="Oh T.-J."/>
            <person name="Yu Y."/>
            <person name="Kim N.-H."/>
            <person name="Lee O.R."/>
            <person name="Lee T.-H."/>
            <person name="Bashyal P."/>
            <person name="Kim T.-S."/>
            <person name="Lee W.-H."/>
            <person name="Kawkins C."/>
            <person name="Kim C.-K."/>
            <person name="Kim J.S."/>
            <person name="Ahn B.O."/>
            <person name="Rhee S.Y."/>
            <person name="Sohng J.K."/>
        </authorList>
    </citation>
    <scope>NUCLEOTIDE SEQUENCE</scope>
    <source>
        <tissue evidence="1">Leaf</tissue>
    </source>
</reference>
<comment type="caution">
    <text evidence="1">The sequence shown here is derived from an EMBL/GenBank/DDBJ whole genome shotgun (WGS) entry which is preliminary data.</text>
</comment>
<proteinExistence type="predicted"/>
<protein>
    <submittedName>
        <fullName evidence="1">Uncharacterized protein</fullName>
    </submittedName>
</protein>